<dbReference type="PROSITE" id="PS51482">
    <property type="entry name" value="DEGV"/>
    <property type="match status" value="1"/>
</dbReference>
<sequence>MIRLITDSVASIPADVAERENIRVISMFLHEGDKEHVETTMDIDEFYDRIGDMVDNIPTSSQPPMGELEDMFEEAAQAGDSVIAVFITMGLSGTAANAASVAEKVKARHAGFDIVVIDSGSCGLDEGFCVLECAKAIKEGKSFEECVQITVDAAARSRFVFAPQTLAFLKAGGRIGHAAALLGSLIQLTPILTVVNGIVEAPVKVRTYKRAKRAIVDQLKRDMDECGLQECVVQYIGPKSAAVDFAKEYVEPLLGHAVDIIPVSPCVGLHVGPTVAVAYIAQRKLPGKIDDPNSLIYRI</sequence>
<dbReference type="InterPro" id="IPR003797">
    <property type="entry name" value="DegV"/>
</dbReference>
<dbReference type="InterPro" id="IPR043168">
    <property type="entry name" value="DegV_C"/>
</dbReference>
<protein>
    <submittedName>
        <fullName evidence="2">Uncharacterized conserved protein</fullName>
    </submittedName>
</protein>
<organism evidence="2 3">
    <name type="scientific">Slackia heliotrinireducens (strain ATCC 29202 / DSM 20476 / NCTC 11029 / RHS 1)</name>
    <name type="common">Peptococcus heliotrinreducens</name>
    <dbReference type="NCBI Taxonomy" id="471855"/>
    <lineage>
        <taxon>Bacteria</taxon>
        <taxon>Bacillati</taxon>
        <taxon>Actinomycetota</taxon>
        <taxon>Coriobacteriia</taxon>
        <taxon>Eggerthellales</taxon>
        <taxon>Eggerthellaceae</taxon>
        <taxon>Slackia</taxon>
    </lineage>
</organism>
<dbReference type="Gene3D" id="3.40.50.10170">
    <property type="match status" value="1"/>
</dbReference>
<proteinExistence type="predicted"/>
<evidence type="ECO:0000256" key="1">
    <source>
        <dbReference type="ARBA" id="ARBA00023121"/>
    </source>
</evidence>
<dbReference type="InterPro" id="IPR050270">
    <property type="entry name" value="DegV_domain_contain"/>
</dbReference>
<dbReference type="NCBIfam" id="TIGR00762">
    <property type="entry name" value="DegV"/>
    <property type="match status" value="1"/>
</dbReference>
<dbReference type="Pfam" id="PF02645">
    <property type="entry name" value="DegV"/>
    <property type="match status" value="1"/>
</dbReference>
<dbReference type="AlphaFoldDB" id="C7N6U9"/>
<dbReference type="RefSeq" id="WP_012798736.1">
    <property type="nucleotide sequence ID" value="NC_013165.1"/>
</dbReference>
<dbReference type="KEGG" id="shi:Shel_16150"/>
<gene>
    <name evidence="2" type="ordered locus">Shel_16150</name>
</gene>
<dbReference type="eggNOG" id="COG1307">
    <property type="taxonomic scope" value="Bacteria"/>
</dbReference>
<keyword evidence="3" id="KW-1185">Reference proteome</keyword>
<dbReference type="EMBL" id="CP001684">
    <property type="protein sequence ID" value="ACV22634.1"/>
    <property type="molecule type" value="Genomic_DNA"/>
</dbReference>
<dbReference type="Proteomes" id="UP000002026">
    <property type="component" value="Chromosome"/>
</dbReference>
<reference evidence="2 3" key="1">
    <citation type="journal article" date="2009" name="Stand. Genomic Sci.">
        <title>Complete genome sequence of Slackia heliotrinireducens type strain (RHS 1).</title>
        <authorList>
            <person name="Pukall R."/>
            <person name="Lapidus A."/>
            <person name="Nolan M."/>
            <person name="Copeland A."/>
            <person name="Glavina Del Rio T."/>
            <person name="Lucas S."/>
            <person name="Chen F."/>
            <person name="Tice H."/>
            <person name="Cheng J.F."/>
            <person name="Chertkov O."/>
            <person name="Bruce D."/>
            <person name="Goodwin L."/>
            <person name="Kuske C."/>
            <person name="Brettin T."/>
            <person name="Detter J.C."/>
            <person name="Han C."/>
            <person name="Pitluck S."/>
            <person name="Pati A."/>
            <person name="Mavrommatis K."/>
            <person name="Ivanova N."/>
            <person name="Ovchinnikova G."/>
            <person name="Chen A."/>
            <person name="Palaniappan K."/>
            <person name="Schneider S."/>
            <person name="Rohde M."/>
            <person name="Chain P."/>
            <person name="D'haeseleer P."/>
            <person name="Goker M."/>
            <person name="Bristow J."/>
            <person name="Eisen J.A."/>
            <person name="Markowitz V."/>
            <person name="Kyrpides N.C."/>
            <person name="Klenk H.P."/>
            <person name="Hugenholtz P."/>
        </authorList>
    </citation>
    <scope>NUCLEOTIDE SEQUENCE [LARGE SCALE GENOMIC DNA]</scope>
    <source>
        <strain evidence="3">ATCC 29202 / DSM 20476 / NCTC 11029 / RHS 1</strain>
    </source>
</reference>
<dbReference type="SUPFAM" id="SSF82549">
    <property type="entry name" value="DAK1/DegV-like"/>
    <property type="match status" value="1"/>
</dbReference>
<name>C7N6U9_SLAHD</name>
<dbReference type="PANTHER" id="PTHR33434">
    <property type="entry name" value="DEGV DOMAIN-CONTAINING PROTEIN DR_1986-RELATED"/>
    <property type="match status" value="1"/>
</dbReference>
<dbReference type="GO" id="GO:0008289">
    <property type="term" value="F:lipid binding"/>
    <property type="evidence" value="ECO:0007669"/>
    <property type="project" value="UniProtKB-KW"/>
</dbReference>
<dbReference type="STRING" id="471855.Shel_16150"/>
<evidence type="ECO:0000313" key="2">
    <source>
        <dbReference type="EMBL" id="ACV22634.1"/>
    </source>
</evidence>
<keyword evidence="1" id="KW-0446">Lipid-binding</keyword>
<accession>C7N6U9</accession>
<dbReference type="HOGENOM" id="CLU_048251_3_1_11"/>
<dbReference type="Gene3D" id="3.30.1180.10">
    <property type="match status" value="1"/>
</dbReference>
<dbReference type="PANTHER" id="PTHR33434:SF2">
    <property type="entry name" value="FATTY ACID-BINDING PROTEIN TM_1468"/>
    <property type="match status" value="1"/>
</dbReference>
<evidence type="ECO:0000313" key="3">
    <source>
        <dbReference type="Proteomes" id="UP000002026"/>
    </source>
</evidence>